<dbReference type="InterPro" id="IPR041030">
    <property type="entry name" value="SHIRT"/>
</dbReference>
<dbReference type="Pfam" id="PF18655">
    <property type="entry name" value="SHIRT"/>
    <property type="match status" value="1"/>
</dbReference>
<evidence type="ECO:0000313" key="3">
    <source>
        <dbReference type="Proteomes" id="UP000016519"/>
    </source>
</evidence>
<organism evidence="2 3">
    <name type="scientific">Alloscardovia omnicolens F0580</name>
    <dbReference type="NCBI Taxonomy" id="1321816"/>
    <lineage>
        <taxon>Bacteria</taxon>
        <taxon>Bacillati</taxon>
        <taxon>Actinomycetota</taxon>
        <taxon>Actinomycetes</taxon>
        <taxon>Bifidobacteriales</taxon>
        <taxon>Bifidobacteriaceae</taxon>
        <taxon>Alloscardovia</taxon>
    </lineage>
</organism>
<dbReference type="EMBL" id="AWSI01000032">
    <property type="protein sequence ID" value="ERH30538.1"/>
    <property type="molecule type" value="Genomic_DNA"/>
</dbReference>
<proteinExistence type="predicted"/>
<protein>
    <recommendedName>
        <fullName evidence="1">SHIRT domain-containing protein</fullName>
    </recommendedName>
</protein>
<feature type="domain" description="SHIRT" evidence="1">
    <location>
        <begin position="3"/>
        <end position="34"/>
    </location>
</feature>
<dbReference type="HOGENOM" id="CLU_2731046_0_0_11"/>
<sequence length="71" mass="7889">MVVDDGTWSWRSWDKDSKTVEGADVTFTGTWAFTPKPEPQPKAQTVKQKITPKLSPVMVRYTLAKTGFTGG</sequence>
<evidence type="ECO:0000313" key="2">
    <source>
        <dbReference type="EMBL" id="ERH30538.1"/>
    </source>
</evidence>
<dbReference type="Proteomes" id="UP000016519">
    <property type="component" value="Unassembled WGS sequence"/>
</dbReference>
<keyword evidence="3" id="KW-1185">Reference proteome</keyword>
<gene>
    <name evidence="2" type="ORF">HMPREF9244_01029</name>
</gene>
<accession>U1SF12</accession>
<name>U1SF12_9BIFI</name>
<reference evidence="2 3" key="1">
    <citation type="submission" date="2013-08" db="EMBL/GenBank/DDBJ databases">
        <authorList>
            <person name="Weinstock G."/>
            <person name="Sodergren E."/>
            <person name="Wylie T."/>
            <person name="Fulton L."/>
            <person name="Fulton R."/>
            <person name="Fronick C."/>
            <person name="O'Laughlin M."/>
            <person name="Godfrey J."/>
            <person name="Miner T."/>
            <person name="Herter B."/>
            <person name="Appelbaum E."/>
            <person name="Cordes M."/>
            <person name="Lek S."/>
            <person name="Wollam A."/>
            <person name="Pepin K.H."/>
            <person name="Palsikar V.B."/>
            <person name="Mitreva M."/>
            <person name="Wilson R.K."/>
        </authorList>
    </citation>
    <scope>NUCLEOTIDE SEQUENCE [LARGE SCALE GENOMIC DNA]</scope>
    <source>
        <strain evidence="2 3">F0580</strain>
    </source>
</reference>
<dbReference type="AlphaFoldDB" id="U1SF12"/>
<evidence type="ECO:0000259" key="1">
    <source>
        <dbReference type="Pfam" id="PF18655"/>
    </source>
</evidence>
<comment type="caution">
    <text evidence="2">The sequence shown here is derived from an EMBL/GenBank/DDBJ whole genome shotgun (WGS) entry which is preliminary data.</text>
</comment>